<gene>
    <name evidence="1" type="ORF">ALT_2401</name>
</gene>
<organism evidence="1 2">
    <name type="scientific">Aspergillus lentulus</name>
    <dbReference type="NCBI Taxonomy" id="293939"/>
    <lineage>
        <taxon>Eukaryota</taxon>
        <taxon>Fungi</taxon>
        <taxon>Dikarya</taxon>
        <taxon>Ascomycota</taxon>
        <taxon>Pezizomycotina</taxon>
        <taxon>Eurotiomycetes</taxon>
        <taxon>Eurotiomycetidae</taxon>
        <taxon>Eurotiales</taxon>
        <taxon>Aspergillaceae</taxon>
        <taxon>Aspergillus</taxon>
        <taxon>Aspergillus subgen. Fumigati</taxon>
    </lineage>
</organism>
<evidence type="ECO:0000313" key="1">
    <source>
        <dbReference type="EMBL" id="GAQ05080.1"/>
    </source>
</evidence>
<dbReference type="InterPro" id="IPR027417">
    <property type="entry name" value="P-loop_NTPase"/>
</dbReference>
<reference evidence="1 2" key="1">
    <citation type="submission" date="2015-11" db="EMBL/GenBank/DDBJ databases">
        <title>Aspergillus lentulus strain IFM 54703T.</title>
        <authorList>
            <person name="Kusuya Y."/>
            <person name="Sakai K."/>
            <person name="Kamei K."/>
            <person name="Takahashi H."/>
            <person name="Yaguchi T."/>
        </authorList>
    </citation>
    <scope>NUCLEOTIDE SEQUENCE [LARGE SCALE GENOMIC DNA]</scope>
    <source>
        <strain evidence="1 2">IFM 54703</strain>
    </source>
</reference>
<dbReference type="SUPFAM" id="SSF52540">
    <property type="entry name" value="P-loop containing nucleoside triphosphate hydrolases"/>
    <property type="match status" value="1"/>
</dbReference>
<comment type="caution">
    <text evidence="1">The sequence shown here is derived from an EMBL/GenBank/DDBJ whole genome shotgun (WGS) entry which is preliminary data.</text>
</comment>
<protein>
    <submittedName>
        <fullName evidence="1">Uncharacterized protein</fullName>
    </submittedName>
</protein>
<dbReference type="AlphaFoldDB" id="A0AAN4PI18"/>
<sequence length="121" mass="13749">MRPLQQNRLLGSQTTGEEKQNFCLPRNTFEFGPRCANWRVRRGQFPLCLAYATTFNSFQGLKLDPVVRNSTMAVFALGQLYVSLSSTRRGAEIQILQNPWRQRSELSTAAYPFRMTGPSTA</sequence>
<proteinExistence type="predicted"/>
<dbReference type="EMBL" id="BCLY01000004">
    <property type="protein sequence ID" value="GAQ05080.1"/>
    <property type="molecule type" value="Genomic_DNA"/>
</dbReference>
<name>A0AAN4PI18_ASPLE</name>
<evidence type="ECO:0000313" key="2">
    <source>
        <dbReference type="Proteomes" id="UP000051487"/>
    </source>
</evidence>
<dbReference type="Proteomes" id="UP000051487">
    <property type="component" value="Unassembled WGS sequence"/>
</dbReference>
<accession>A0AAN4PI18</accession>